<dbReference type="Gene3D" id="3.30.160.60">
    <property type="entry name" value="Classic Zinc Finger"/>
    <property type="match status" value="1"/>
</dbReference>
<dbReference type="InterPro" id="IPR043136">
    <property type="entry name" value="B30.2/SPRY_sf"/>
</dbReference>
<name>A0A9L0SXL3_HORSE</name>
<reference evidence="32 33" key="1">
    <citation type="journal article" date="2009" name="Science">
        <title>Genome sequence, comparative analysis, and population genetics of the domestic horse.</title>
        <authorList>
            <consortium name="Broad Institute Genome Sequencing Platform"/>
            <consortium name="Broad Institute Whole Genome Assembly Team"/>
            <person name="Wade C.M."/>
            <person name="Giulotto E."/>
            <person name="Sigurdsson S."/>
            <person name="Zoli M."/>
            <person name="Gnerre S."/>
            <person name="Imsland F."/>
            <person name="Lear T.L."/>
            <person name="Adelson D.L."/>
            <person name="Bailey E."/>
            <person name="Bellone R.R."/>
            <person name="Bloecker H."/>
            <person name="Distl O."/>
            <person name="Edgar R.C."/>
            <person name="Garber M."/>
            <person name="Leeb T."/>
            <person name="Mauceli E."/>
            <person name="MacLeod J.N."/>
            <person name="Penedo M.C.T."/>
            <person name="Raison J.M."/>
            <person name="Sharpe T."/>
            <person name="Vogel J."/>
            <person name="Andersson L."/>
            <person name="Antczak D.F."/>
            <person name="Biagi T."/>
            <person name="Binns M.M."/>
            <person name="Chowdhary B.P."/>
            <person name="Coleman S.J."/>
            <person name="Della Valle G."/>
            <person name="Fryc S."/>
            <person name="Guerin G."/>
            <person name="Hasegawa T."/>
            <person name="Hill E.W."/>
            <person name="Jurka J."/>
            <person name="Kiialainen A."/>
            <person name="Lindgren G."/>
            <person name="Liu J."/>
            <person name="Magnani E."/>
            <person name="Mickelson J.R."/>
            <person name="Murray J."/>
            <person name="Nergadze S.G."/>
            <person name="Onofrio R."/>
            <person name="Pedroni S."/>
            <person name="Piras M.F."/>
            <person name="Raudsepp T."/>
            <person name="Rocchi M."/>
            <person name="Roeed K.H."/>
            <person name="Ryder O.A."/>
            <person name="Searle S."/>
            <person name="Skow L."/>
            <person name="Swinburne J.E."/>
            <person name="Syvaenen A.C."/>
            <person name="Tozaki T."/>
            <person name="Valberg S.J."/>
            <person name="Vaudin M."/>
            <person name="White J.R."/>
            <person name="Zody M.C."/>
            <person name="Lander E.S."/>
            <person name="Lindblad-Toh K."/>
        </authorList>
    </citation>
    <scope>NUCLEOTIDE SEQUENCE [LARGE SCALE GENOMIC DNA]</scope>
    <source>
        <strain evidence="32 33">Thoroughbred</strain>
    </source>
</reference>
<dbReference type="Gene3D" id="1.20.5.170">
    <property type="match status" value="1"/>
</dbReference>
<proteinExistence type="predicted"/>
<feature type="domain" description="B box-type" evidence="28">
    <location>
        <begin position="224"/>
        <end position="266"/>
    </location>
</feature>
<evidence type="ECO:0000256" key="2">
    <source>
        <dbReference type="ARBA" id="ARBA00004234"/>
    </source>
</evidence>
<evidence type="ECO:0000256" key="23">
    <source>
        <dbReference type="ARBA" id="ARBA00079716"/>
    </source>
</evidence>
<evidence type="ECO:0000313" key="33">
    <source>
        <dbReference type="Proteomes" id="UP000002281"/>
    </source>
</evidence>
<dbReference type="InterPro" id="IPR013320">
    <property type="entry name" value="ConA-like_dom_sf"/>
</dbReference>
<dbReference type="PROSITE" id="PS50188">
    <property type="entry name" value="B302_SPRY"/>
    <property type="match status" value="1"/>
</dbReference>
<dbReference type="GO" id="GO:0008270">
    <property type="term" value="F:zinc ion binding"/>
    <property type="evidence" value="ECO:0007669"/>
    <property type="project" value="UniProtKB-KW"/>
</dbReference>
<evidence type="ECO:0000256" key="17">
    <source>
        <dbReference type="ARBA" id="ARBA00023054"/>
    </source>
</evidence>
<dbReference type="GO" id="GO:0061630">
    <property type="term" value="F:ubiquitin protein ligase activity"/>
    <property type="evidence" value="ECO:0007669"/>
    <property type="project" value="UniProtKB-EC"/>
</dbReference>
<dbReference type="Ensembl" id="ENSECAT00000114891.1">
    <property type="protein sequence ID" value="ENSECAP00000078715.1"/>
    <property type="gene ID" value="ENSECAG00000003278.4"/>
</dbReference>
<evidence type="ECO:0000256" key="12">
    <source>
        <dbReference type="ARBA" id="ARBA00022771"/>
    </source>
</evidence>
<dbReference type="PROSITE" id="PS50853">
    <property type="entry name" value="FN3"/>
    <property type="match status" value="1"/>
</dbReference>
<dbReference type="SMART" id="SM00336">
    <property type="entry name" value="BBOX"/>
    <property type="match status" value="2"/>
</dbReference>
<dbReference type="SMART" id="SM00060">
    <property type="entry name" value="FN3"/>
    <property type="match status" value="1"/>
</dbReference>
<evidence type="ECO:0000256" key="25">
    <source>
        <dbReference type="PROSITE-ProRule" id="PRU00024"/>
    </source>
</evidence>
<dbReference type="FunFam" id="3.30.40.10:FF:000168">
    <property type="entry name" value="E3 ubiquitin-protein ligase TRIM9 isoform X1"/>
    <property type="match status" value="1"/>
</dbReference>
<evidence type="ECO:0000256" key="22">
    <source>
        <dbReference type="ARBA" id="ARBA00074095"/>
    </source>
</evidence>
<dbReference type="InterPro" id="IPR013783">
    <property type="entry name" value="Ig-like_fold"/>
</dbReference>
<keyword evidence="8" id="KW-0597">Phosphoprotein</keyword>
<reference evidence="32" key="3">
    <citation type="submission" date="2025-09" db="UniProtKB">
        <authorList>
            <consortium name="Ensembl"/>
        </authorList>
    </citation>
    <scope>IDENTIFICATION</scope>
    <source>
        <strain evidence="32">Thoroughbred</strain>
    </source>
</reference>
<evidence type="ECO:0000256" key="8">
    <source>
        <dbReference type="ARBA" id="ARBA00022553"/>
    </source>
</evidence>
<evidence type="ECO:0000256" key="4">
    <source>
        <dbReference type="ARBA" id="ARBA00004279"/>
    </source>
</evidence>
<keyword evidence="14" id="KW-0862">Zinc</keyword>
<dbReference type="FunFam" id="2.60.120.920:FF:000009">
    <property type="entry name" value="E3 ubiquitin-protein ligase TRIM9 isoform X1"/>
    <property type="match status" value="1"/>
</dbReference>
<evidence type="ECO:0000256" key="10">
    <source>
        <dbReference type="ARBA" id="ARBA00022723"/>
    </source>
</evidence>
<dbReference type="SMART" id="SM00502">
    <property type="entry name" value="BBC"/>
    <property type="match status" value="1"/>
</dbReference>
<dbReference type="Gene3D" id="2.60.120.920">
    <property type="match status" value="1"/>
</dbReference>
<dbReference type="PANTHER" id="PTHR24099:SF13">
    <property type="entry name" value="E3 UBIQUITIN-PROTEIN LIGASE TRIM9"/>
    <property type="match status" value="1"/>
</dbReference>
<evidence type="ECO:0000256" key="16">
    <source>
        <dbReference type="ARBA" id="ARBA00023018"/>
    </source>
</evidence>
<dbReference type="InterPro" id="IPR027370">
    <property type="entry name" value="Znf-RING_euk"/>
</dbReference>
<dbReference type="Pfam" id="PF00622">
    <property type="entry name" value="SPRY"/>
    <property type="match status" value="1"/>
</dbReference>
<dbReference type="SUPFAM" id="SSF57850">
    <property type="entry name" value="RING/U-box"/>
    <property type="match status" value="1"/>
</dbReference>
<dbReference type="Gene3D" id="2.60.40.10">
    <property type="entry name" value="Immunoglobulins"/>
    <property type="match status" value="1"/>
</dbReference>
<evidence type="ECO:0000256" key="5">
    <source>
        <dbReference type="ARBA" id="ARBA00004906"/>
    </source>
</evidence>
<keyword evidence="20" id="KW-0968">Cytoplasmic vesicle</keyword>
<keyword evidence="9" id="KW-0808">Transferase</keyword>
<evidence type="ECO:0000259" key="30">
    <source>
        <dbReference type="PROSITE" id="PS50853"/>
    </source>
</evidence>
<dbReference type="InterPro" id="IPR000315">
    <property type="entry name" value="Znf_B-box"/>
</dbReference>
<dbReference type="SUPFAM" id="SSF57845">
    <property type="entry name" value="B-box zinc-binding domain"/>
    <property type="match status" value="1"/>
</dbReference>
<dbReference type="FunFam" id="2.60.40.10:FF:000178">
    <property type="entry name" value="E3 ubiquitin-protein ligase TRIM9 isoform X1"/>
    <property type="match status" value="1"/>
</dbReference>
<evidence type="ECO:0000256" key="7">
    <source>
        <dbReference type="ARBA" id="ARBA00022490"/>
    </source>
</evidence>
<dbReference type="Gene3D" id="3.30.40.10">
    <property type="entry name" value="Zinc/RING finger domain, C3HC4 (zinc finger)"/>
    <property type="match status" value="1"/>
</dbReference>
<evidence type="ECO:0000259" key="31">
    <source>
        <dbReference type="PROSITE" id="PS51262"/>
    </source>
</evidence>
<dbReference type="CDD" id="cd19826">
    <property type="entry name" value="Bbox2_TRIM9_C-I"/>
    <property type="match status" value="1"/>
</dbReference>
<keyword evidence="19" id="KW-0966">Cell projection</keyword>
<dbReference type="InterPro" id="IPR050617">
    <property type="entry name" value="E3_ligase_FN3/SPRY"/>
</dbReference>
<dbReference type="PROSITE" id="PS50119">
    <property type="entry name" value="ZF_BBOX"/>
    <property type="match status" value="2"/>
</dbReference>
<dbReference type="GeneID" id="100066749"/>
<feature type="domain" description="B30.2/SPRY" evidence="29">
    <location>
        <begin position="539"/>
        <end position="724"/>
    </location>
</feature>
<keyword evidence="7" id="KW-0963">Cytoplasm</keyword>
<dbReference type="SMART" id="SM00184">
    <property type="entry name" value="RING"/>
    <property type="match status" value="1"/>
</dbReference>
<dbReference type="InterPro" id="IPR003877">
    <property type="entry name" value="SPRY_dom"/>
</dbReference>
<evidence type="ECO:0000256" key="1">
    <source>
        <dbReference type="ARBA" id="ARBA00000900"/>
    </source>
</evidence>
<dbReference type="GeneTree" id="ENSGT00940000154071"/>
<dbReference type="GO" id="GO:0030425">
    <property type="term" value="C:dendrite"/>
    <property type="evidence" value="ECO:0007669"/>
    <property type="project" value="UniProtKB-SubCell"/>
</dbReference>
<dbReference type="Pfam" id="PF22586">
    <property type="entry name" value="ANCHR-like_BBOX"/>
    <property type="match status" value="1"/>
</dbReference>
<dbReference type="InterPro" id="IPR036116">
    <property type="entry name" value="FN3_sf"/>
</dbReference>
<evidence type="ECO:0000313" key="32">
    <source>
        <dbReference type="Ensembl" id="ENSECAP00000078715.1"/>
    </source>
</evidence>
<feature type="coiled-coil region" evidence="26">
    <location>
        <begin position="288"/>
        <end position="344"/>
    </location>
</feature>
<dbReference type="GO" id="GO:0005856">
    <property type="term" value="C:cytoskeleton"/>
    <property type="evidence" value="ECO:0007669"/>
    <property type="project" value="UniProtKB-SubCell"/>
</dbReference>
<evidence type="ECO:0000259" key="29">
    <source>
        <dbReference type="PROSITE" id="PS50188"/>
    </source>
</evidence>
<dbReference type="InterPro" id="IPR001841">
    <property type="entry name" value="Znf_RING"/>
</dbReference>
<evidence type="ECO:0000259" key="28">
    <source>
        <dbReference type="PROSITE" id="PS50119"/>
    </source>
</evidence>
<comment type="subcellular location">
    <subcellularLocation>
        <location evidence="4">Cell projection</location>
        <location evidence="4">Dendrite</location>
    </subcellularLocation>
    <subcellularLocation>
        <location evidence="3">Cytoplasm</location>
        <location evidence="3">Cytoskeleton</location>
    </subcellularLocation>
    <subcellularLocation>
        <location evidence="2">Cytoplasmic vesicle</location>
        <location evidence="2">Secretory vesicle</location>
        <location evidence="2">Synaptic vesicle</location>
    </subcellularLocation>
</comment>
<dbReference type="AlphaFoldDB" id="A0A9L0SXL3"/>
<dbReference type="InterPro" id="IPR001870">
    <property type="entry name" value="B30.2/SPRY"/>
</dbReference>
<evidence type="ECO:0000256" key="14">
    <source>
        <dbReference type="ARBA" id="ARBA00022833"/>
    </source>
</evidence>
<dbReference type="SMART" id="SM00449">
    <property type="entry name" value="SPRY"/>
    <property type="match status" value="1"/>
</dbReference>
<keyword evidence="12 25" id="KW-0863">Zinc-finger</keyword>
<dbReference type="InterPro" id="IPR049582">
    <property type="entry name" value="TRIM9_Bbox1"/>
</dbReference>
<feature type="domain" description="COS" evidence="31">
    <location>
        <begin position="374"/>
        <end position="432"/>
    </location>
</feature>
<dbReference type="SUPFAM" id="SSF49265">
    <property type="entry name" value="Fibronectin type III"/>
    <property type="match status" value="1"/>
</dbReference>
<organism evidence="32 33">
    <name type="scientific">Equus caballus</name>
    <name type="common">Horse</name>
    <dbReference type="NCBI Taxonomy" id="9796"/>
    <lineage>
        <taxon>Eukaryota</taxon>
        <taxon>Metazoa</taxon>
        <taxon>Chordata</taxon>
        <taxon>Craniata</taxon>
        <taxon>Vertebrata</taxon>
        <taxon>Euteleostomi</taxon>
        <taxon>Mammalia</taxon>
        <taxon>Eutheria</taxon>
        <taxon>Laurasiatheria</taxon>
        <taxon>Perissodactyla</taxon>
        <taxon>Equidae</taxon>
        <taxon>Equus</taxon>
    </lineage>
</organism>
<evidence type="ECO:0000256" key="6">
    <source>
        <dbReference type="ARBA" id="ARBA00012483"/>
    </source>
</evidence>
<feature type="domain" description="B box-type" evidence="28">
    <location>
        <begin position="163"/>
        <end position="212"/>
    </location>
</feature>
<evidence type="ECO:0000256" key="3">
    <source>
        <dbReference type="ARBA" id="ARBA00004245"/>
    </source>
</evidence>
<dbReference type="PROSITE" id="PS51262">
    <property type="entry name" value="COS"/>
    <property type="match status" value="1"/>
</dbReference>
<comment type="pathway">
    <text evidence="5">Protein modification; protein ubiquitination.</text>
</comment>
<dbReference type="FunFam" id="1.20.5.170:FF:000017">
    <property type="entry name" value="Putative E3 ubiquitin-protein ligase TRIM9"/>
    <property type="match status" value="1"/>
</dbReference>
<evidence type="ECO:0000256" key="11">
    <source>
        <dbReference type="ARBA" id="ARBA00022737"/>
    </source>
</evidence>
<dbReference type="PROSITE" id="PS00518">
    <property type="entry name" value="ZF_RING_1"/>
    <property type="match status" value="1"/>
</dbReference>
<keyword evidence="17 26" id="KW-0175">Coiled coil</keyword>
<gene>
    <name evidence="32" type="primary">TRIM9</name>
</gene>
<dbReference type="Gene3D" id="4.10.830.40">
    <property type="match status" value="1"/>
</dbReference>
<dbReference type="InterPro" id="IPR013083">
    <property type="entry name" value="Znf_RING/FYVE/PHD"/>
</dbReference>
<dbReference type="Pfam" id="PF13445">
    <property type="entry name" value="zf-RING_UBOX"/>
    <property type="match status" value="1"/>
</dbReference>
<sequence>MEEMEEELKCPVCGSFYREPILLPCSHNLCQACARNILVQTPESESPRSRRASGSGASDYDYLDLDKMSLYSEADSGYGSYGGFASAPTTPSQKSPNGVRVFPPAMPPPAAHLSPALAPVPRNSCITCPQCHRSLILDDRGLRGFPKNRVLEGVIDRYQQSKAAALKCQLCEKAPKEATVMCEQCDVFYCDPCRLRCHPPRGPLAKHRLVPPAQGRVSRRLSPRKVSTCTDHELENHSMYCVQCKMPVCYQCLEEGKHSNHEVKALGAMWKLHKSQLSQALNGLSDRAKEAKEFLVQLRNMVQQIQENSVEFEACLVAQCDALIDALNRRKAQLLARVNKEHEHKLKVVRDQISHCTVKLRQTTGLMEYCLEVIKENDPSGFLQISDALIRRVHLTEDQWGKGTLTPRMTTDFDLSLDNSPLLQSIHQLDFVQMKASPPVPATPILQLEECCTHNSSATLSWKQPPLSTVPAEGYILELDDGNGGQFREVYVGKETMCTVDGLHFNSTYNARIKAFNKAGVSQYSKTLVLQTPEGGNFETQSAPYSQLVDIKKLLAVAWFAFDPGSAHSDIIFSNDNLTVTCSSYDDRVVLGKTGFSKGVHYWELTVDRYDNHPDPAFGVARIDVTKDVMLGKDDKAWAMYVDNNRSWFMHNNSHTNRTEGGIAKGATVGVLLDLNRKTLTFFINDEQQGPIAFENVDGLFFPAVSLNRNVQVTLHTGLPVPDFYSSRASIA</sequence>
<evidence type="ECO:0000259" key="27">
    <source>
        <dbReference type="PROSITE" id="PS50089"/>
    </source>
</evidence>
<comment type="catalytic activity">
    <reaction evidence="1">
        <text>S-ubiquitinyl-[E2 ubiquitin-conjugating enzyme]-L-cysteine + [acceptor protein]-L-lysine = [E2 ubiquitin-conjugating enzyme]-L-cysteine + N(6)-ubiquitinyl-[acceptor protein]-L-lysine.</text>
        <dbReference type="EC" id="2.3.2.27"/>
    </reaction>
</comment>
<keyword evidence="33" id="KW-1185">Reference proteome</keyword>
<dbReference type="FunFam" id="3.30.160.60:FF:000329">
    <property type="entry name" value="E3 ubiquitin-protein ligase TRIM9 isoform X2"/>
    <property type="match status" value="1"/>
</dbReference>
<evidence type="ECO:0000256" key="18">
    <source>
        <dbReference type="ARBA" id="ARBA00023212"/>
    </source>
</evidence>
<keyword evidence="11" id="KW-0677">Repeat</keyword>
<accession>A0A9L0SXL3</accession>
<evidence type="ECO:0000256" key="26">
    <source>
        <dbReference type="SAM" id="Coils"/>
    </source>
</evidence>
<dbReference type="InterPro" id="IPR003649">
    <property type="entry name" value="Bbox_C"/>
</dbReference>
<dbReference type="PROSITE" id="PS50089">
    <property type="entry name" value="ZF_RING_2"/>
    <property type="match status" value="1"/>
</dbReference>
<protein>
    <recommendedName>
        <fullName evidence="22">E3 ubiquitin-protein ligase TRIM9</fullName>
        <ecNumber evidence="6">2.3.2.27</ecNumber>
    </recommendedName>
    <alternativeName>
        <fullName evidence="24">RING-type E3 ubiquitin transferase TRIM9</fullName>
    </alternativeName>
    <alternativeName>
        <fullName evidence="23">Tripartite motif-containing protein 9</fullName>
    </alternativeName>
</protein>
<dbReference type="Pfam" id="PF00643">
    <property type="entry name" value="zf-B_box"/>
    <property type="match status" value="1"/>
</dbReference>
<evidence type="ECO:0000256" key="21">
    <source>
        <dbReference type="ARBA" id="ARBA00061782"/>
    </source>
</evidence>
<reference evidence="32" key="2">
    <citation type="submission" date="2025-08" db="UniProtKB">
        <authorList>
            <consortium name="Ensembl"/>
        </authorList>
    </citation>
    <scope>IDENTIFICATION</scope>
    <source>
        <strain evidence="32">Thoroughbred</strain>
    </source>
</reference>
<dbReference type="GO" id="GO:0008021">
    <property type="term" value="C:synaptic vesicle"/>
    <property type="evidence" value="ECO:0007669"/>
    <property type="project" value="UniProtKB-SubCell"/>
</dbReference>
<evidence type="ECO:0000256" key="15">
    <source>
        <dbReference type="ARBA" id="ARBA00022843"/>
    </source>
</evidence>
<dbReference type="FunFam" id="4.10.830.40:FF:000001">
    <property type="entry name" value="E3 ubiquitin-protein ligase TRIM9 isoform X1"/>
    <property type="match status" value="1"/>
</dbReference>
<dbReference type="CDD" id="cd19843">
    <property type="entry name" value="Bbox1_TRIM9_C-I"/>
    <property type="match status" value="1"/>
</dbReference>
<dbReference type="InterPro" id="IPR003961">
    <property type="entry name" value="FN3_dom"/>
</dbReference>
<keyword evidence="18" id="KW-0206">Cytoskeleton</keyword>
<dbReference type="CDD" id="cd12889">
    <property type="entry name" value="SPRY_PRY_TRIM67_9"/>
    <property type="match status" value="1"/>
</dbReference>
<comment type="subunit">
    <text evidence="21">Interacts with SNAP25.</text>
</comment>
<dbReference type="EC" id="2.3.2.27" evidence="6"/>
<evidence type="ECO:0000256" key="24">
    <source>
        <dbReference type="ARBA" id="ARBA00083989"/>
    </source>
</evidence>
<dbReference type="SUPFAM" id="SSF49899">
    <property type="entry name" value="Concanavalin A-like lectins/glucanases"/>
    <property type="match status" value="1"/>
</dbReference>
<dbReference type="Proteomes" id="UP000002281">
    <property type="component" value="Chromosome 1"/>
</dbReference>
<dbReference type="CTD" id="114088"/>
<dbReference type="PANTHER" id="PTHR24099">
    <property type="entry name" value="E3 UBIQUITIN-PROTEIN LIGASE TRIM36-RELATED"/>
    <property type="match status" value="1"/>
</dbReference>
<evidence type="ECO:0000256" key="19">
    <source>
        <dbReference type="ARBA" id="ARBA00023273"/>
    </source>
</evidence>
<dbReference type="Pfam" id="PF00041">
    <property type="entry name" value="fn3"/>
    <property type="match status" value="1"/>
</dbReference>
<keyword evidence="13" id="KW-0833">Ubl conjugation pathway</keyword>
<feature type="domain" description="Fibronectin type-III" evidence="30">
    <location>
        <begin position="440"/>
        <end position="535"/>
    </location>
</feature>
<dbReference type="InterPro" id="IPR017903">
    <property type="entry name" value="COS_domain"/>
</dbReference>
<evidence type="ECO:0000256" key="13">
    <source>
        <dbReference type="ARBA" id="ARBA00022786"/>
    </source>
</evidence>
<keyword evidence="10" id="KW-0479">Metal-binding</keyword>
<keyword evidence="15" id="KW-0832">Ubl conjugation</keyword>
<keyword evidence="16" id="KW-0770">Synapse</keyword>
<evidence type="ECO:0000256" key="9">
    <source>
        <dbReference type="ARBA" id="ARBA00022679"/>
    </source>
</evidence>
<dbReference type="InterPro" id="IPR017907">
    <property type="entry name" value="Znf_RING_CS"/>
</dbReference>
<dbReference type="RefSeq" id="XP_023480944.1">
    <property type="nucleotide sequence ID" value="XM_023625176.2"/>
</dbReference>
<feature type="domain" description="RING-type" evidence="27">
    <location>
        <begin position="10"/>
        <end position="50"/>
    </location>
</feature>
<evidence type="ECO:0000256" key="20">
    <source>
        <dbReference type="ARBA" id="ARBA00023329"/>
    </source>
</evidence>
<dbReference type="CDD" id="cd00063">
    <property type="entry name" value="FN3"/>
    <property type="match status" value="1"/>
</dbReference>